<reference evidence="8" key="1">
    <citation type="submission" date="2017-08" db="EMBL/GenBank/DDBJ databases">
        <authorList>
            <person name="Polle J.E."/>
            <person name="Barry K."/>
            <person name="Cushman J."/>
            <person name="Schmutz J."/>
            <person name="Tran D."/>
            <person name="Hathwaick L.T."/>
            <person name="Yim W.C."/>
            <person name="Jenkins J."/>
            <person name="Mckie-Krisberg Z.M."/>
            <person name="Prochnik S."/>
            <person name="Lindquist E."/>
            <person name="Dockter R.B."/>
            <person name="Adam C."/>
            <person name="Molina H."/>
            <person name="Bunkerborg J."/>
            <person name="Jin E."/>
            <person name="Buchheim M."/>
            <person name="Magnuson J."/>
        </authorList>
    </citation>
    <scope>NUCLEOTIDE SEQUENCE</scope>
    <source>
        <strain evidence="8">CCAP 19/18</strain>
    </source>
</reference>
<evidence type="ECO:0000256" key="1">
    <source>
        <dbReference type="ARBA" id="ARBA00004141"/>
    </source>
</evidence>
<keyword evidence="9" id="KW-1185">Reference proteome</keyword>
<dbReference type="PANTHER" id="PTHR13890:SF31">
    <property type="entry name" value="MAGNESIUM TRANSPORTER MRS2-2-RELATED"/>
    <property type="match status" value="1"/>
</dbReference>
<dbReference type="SUPFAM" id="SSF144083">
    <property type="entry name" value="Magnesium transport protein CorA, transmembrane region"/>
    <property type="match status" value="1"/>
</dbReference>
<comment type="function">
    <text evidence="6">Magnesium transporter that may mediate the influx of magnesium.</text>
</comment>
<dbReference type="InterPro" id="IPR045863">
    <property type="entry name" value="CorA_TM1_TM2"/>
</dbReference>
<evidence type="ECO:0000256" key="2">
    <source>
        <dbReference type="ARBA" id="ARBA00007535"/>
    </source>
</evidence>
<dbReference type="Gene3D" id="1.20.58.340">
    <property type="entry name" value="Magnesium transport protein CorA, transmembrane region"/>
    <property type="match status" value="2"/>
</dbReference>
<comment type="similarity">
    <text evidence="2 6">Belongs to the CorA metal ion transporter (MIT) (TC 1.A.35.5) family.</text>
</comment>
<feature type="compositionally biased region" description="Acidic residues" evidence="7">
    <location>
        <begin position="1"/>
        <end position="18"/>
    </location>
</feature>
<feature type="compositionally biased region" description="Basic residues" evidence="7">
    <location>
        <begin position="35"/>
        <end position="46"/>
    </location>
</feature>
<dbReference type="Pfam" id="PF22099">
    <property type="entry name" value="MRS2-like"/>
    <property type="match status" value="2"/>
</dbReference>
<dbReference type="CDD" id="cd12823">
    <property type="entry name" value="Mrs2_Mfm1p-like"/>
    <property type="match status" value="1"/>
</dbReference>
<keyword evidence="4 6" id="KW-1133">Transmembrane helix</keyword>
<evidence type="ECO:0000313" key="9">
    <source>
        <dbReference type="Proteomes" id="UP000815325"/>
    </source>
</evidence>
<comment type="subcellular location">
    <subcellularLocation>
        <location evidence="1 6">Membrane</location>
        <topology evidence="1 6">Multi-pass membrane protein</topology>
    </subcellularLocation>
</comment>
<evidence type="ECO:0000256" key="7">
    <source>
        <dbReference type="SAM" id="MobiDB-lite"/>
    </source>
</evidence>
<keyword evidence="3 6" id="KW-0812">Transmembrane</keyword>
<feature type="transmembrane region" description="Helical" evidence="6">
    <location>
        <begin position="417"/>
        <end position="435"/>
    </location>
</feature>
<sequence>MKTEESDMEAETGLDTENEAAPMRANTQGGVNGVHRPRRSHRKKGEKKLPAVTAMAWLCVDAHGSSALLQSDKWRVAEKLGIQARDLRLLDPQLSTTASPCAILCRDRSIIVNLEHIKAIITVDKVLLVNYGHDEAGTKFAEELGQRLANPGAASKFASSMKDLQQSVNSMEPHSQYGTTGPDRTMEGSLPFELRALECCLESLAASYDQLTTDLEVAAYPLLDGMAIGVTPENLDQVRRNKNKLVRLTTRVQTAREVLEKFLNNHDDMHDFNITANRDRENALQEERARSLQEANAVLGGDVGETLMGHSAPSSVSVDSSIVENEVADVEMLLEAYYMHIDAAFNRLETLNEYIKDTEDMVSIKLDTHRNALITVDLVLTAFSACLAIITAISGIFGMNLESGLETDPHVFKQVTLASSLGSLLVFAIFLLWAYKRGLLVFA</sequence>
<evidence type="ECO:0000256" key="4">
    <source>
        <dbReference type="ARBA" id="ARBA00022989"/>
    </source>
</evidence>
<evidence type="ECO:0000256" key="5">
    <source>
        <dbReference type="ARBA" id="ARBA00023136"/>
    </source>
</evidence>
<dbReference type="Gene3D" id="2.40.128.330">
    <property type="match status" value="1"/>
</dbReference>
<dbReference type="InterPro" id="IPR039204">
    <property type="entry name" value="MRS2-like"/>
</dbReference>
<name>A0ABQ7G3C7_DUNSA</name>
<organism evidence="8 9">
    <name type="scientific">Dunaliella salina</name>
    <name type="common">Green alga</name>
    <name type="synonym">Protococcus salinus</name>
    <dbReference type="NCBI Taxonomy" id="3046"/>
    <lineage>
        <taxon>Eukaryota</taxon>
        <taxon>Viridiplantae</taxon>
        <taxon>Chlorophyta</taxon>
        <taxon>core chlorophytes</taxon>
        <taxon>Chlorophyceae</taxon>
        <taxon>CS clade</taxon>
        <taxon>Chlamydomonadales</taxon>
        <taxon>Dunaliellaceae</taxon>
        <taxon>Dunaliella</taxon>
    </lineage>
</organism>
<gene>
    <name evidence="8" type="ORF">DUNSADRAFT_16543</name>
</gene>
<proteinExistence type="inferred from homology"/>
<evidence type="ECO:0000256" key="6">
    <source>
        <dbReference type="RuleBase" id="RU366041"/>
    </source>
</evidence>
<dbReference type="PANTHER" id="PTHR13890">
    <property type="entry name" value="RNA SPLICING PROTEIN MRS2, MITOCHONDRIAL"/>
    <property type="match status" value="1"/>
</dbReference>
<protein>
    <recommendedName>
        <fullName evidence="6">Magnesium transporter</fullName>
    </recommendedName>
</protein>
<evidence type="ECO:0000256" key="3">
    <source>
        <dbReference type="ARBA" id="ARBA00022692"/>
    </source>
</evidence>
<dbReference type="Proteomes" id="UP000815325">
    <property type="component" value="Unassembled WGS sequence"/>
</dbReference>
<keyword evidence="6" id="KW-0406">Ion transport</keyword>
<comment type="caution">
    <text evidence="8">The sequence shown here is derived from an EMBL/GenBank/DDBJ whole genome shotgun (WGS) entry which is preliminary data.</text>
</comment>
<keyword evidence="6" id="KW-0460">Magnesium</keyword>
<feature type="transmembrane region" description="Helical" evidence="6">
    <location>
        <begin position="372"/>
        <end position="397"/>
    </location>
</feature>
<feature type="region of interest" description="Disordered" evidence="7">
    <location>
        <begin position="1"/>
        <end position="48"/>
    </location>
</feature>
<dbReference type="EMBL" id="MU070203">
    <property type="protein sequence ID" value="KAF5829106.1"/>
    <property type="molecule type" value="Genomic_DNA"/>
</dbReference>
<keyword evidence="6" id="KW-0813">Transport</keyword>
<evidence type="ECO:0000313" key="8">
    <source>
        <dbReference type="EMBL" id="KAF5829106.1"/>
    </source>
</evidence>
<accession>A0ABQ7G3C7</accession>
<keyword evidence="5 6" id="KW-0472">Membrane</keyword>